<evidence type="ECO:0008006" key="3">
    <source>
        <dbReference type="Google" id="ProtNLM"/>
    </source>
</evidence>
<dbReference type="RefSeq" id="WP_139210917.1">
    <property type="nucleotide sequence ID" value="NZ_FOFD01000004.1"/>
</dbReference>
<dbReference type="InterPro" id="IPR036388">
    <property type="entry name" value="WH-like_DNA-bd_sf"/>
</dbReference>
<dbReference type="SUPFAM" id="SSF46785">
    <property type="entry name" value="Winged helix' DNA-binding domain"/>
    <property type="match status" value="1"/>
</dbReference>
<evidence type="ECO:0000313" key="2">
    <source>
        <dbReference type="Proteomes" id="UP000199114"/>
    </source>
</evidence>
<dbReference type="InterPro" id="IPR036390">
    <property type="entry name" value="WH_DNA-bd_sf"/>
</dbReference>
<dbReference type="EMBL" id="FOFD01000004">
    <property type="protein sequence ID" value="SER15300.1"/>
    <property type="molecule type" value="Genomic_DNA"/>
</dbReference>
<sequence>MVNEDWQNSATDPVLRLLYEAGIAVSPGAITLNLQYQLERPPSRSTVTRAIEGLSDQGLITKMDPEKPYYTLTEEGEEYAEKNISV</sequence>
<dbReference type="Proteomes" id="UP000199114">
    <property type="component" value="Unassembled WGS sequence"/>
</dbReference>
<accession>A0A1H9LV34</accession>
<dbReference type="Gene3D" id="1.10.10.10">
    <property type="entry name" value="Winged helix-like DNA-binding domain superfamily/Winged helix DNA-binding domain"/>
    <property type="match status" value="1"/>
</dbReference>
<reference evidence="2" key="1">
    <citation type="submission" date="2016-10" db="EMBL/GenBank/DDBJ databases">
        <authorList>
            <person name="Varghese N."/>
            <person name="Submissions S."/>
        </authorList>
    </citation>
    <scope>NUCLEOTIDE SEQUENCE [LARGE SCALE GENOMIC DNA]</scope>
    <source>
        <strain evidence="2">DSM 25055</strain>
    </source>
</reference>
<organism evidence="1 2">
    <name type="scientific">Natrinema salaciae</name>
    <dbReference type="NCBI Taxonomy" id="1186196"/>
    <lineage>
        <taxon>Archaea</taxon>
        <taxon>Methanobacteriati</taxon>
        <taxon>Methanobacteriota</taxon>
        <taxon>Stenosarchaea group</taxon>
        <taxon>Halobacteria</taxon>
        <taxon>Halobacteriales</taxon>
        <taxon>Natrialbaceae</taxon>
        <taxon>Natrinema</taxon>
    </lineage>
</organism>
<protein>
    <recommendedName>
        <fullName evidence="3">Transcriptional regulator PadR-like family protein</fullName>
    </recommendedName>
</protein>
<gene>
    <name evidence="1" type="ORF">SAMN04489841_3099</name>
</gene>
<evidence type="ECO:0000313" key="1">
    <source>
        <dbReference type="EMBL" id="SER15300.1"/>
    </source>
</evidence>
<dbReference type="OrthoDB" id="256554at2157"/>
<dbReference type="AlphaFoldDB" id="A0A1H9LV34"/>
<proteinExistence type="predicted"/>
<name>A0A1H9LV34_9EURY</name>
<keyword evidence="2" id="KW-1185">Reference proteome</keyword>